<gene>
    <name evidence="1" type="ORF">D6C13_22705</name>
</gene>
<keyword evidence="2" id="KW-1185">Reference proteome</keyword>
<name>A0A419N371_9GAMM</name>
<dbReference type="SUPFAM" id="SSF54403">
    <property type="entry name" value="Cystatin/monellin"/>
    <property type="match status" value="1"/>
</dbReference>
<dbReference type="EMBL" id="RAHH01000037">
    <property type="protein sequence ID" value="RJT36282.1"/>
    <property type="molecule type" value="Genomic_DNA"/>
</dbReference>
<reference evidence="1 2" key="1">
    <citation type="submission" date="2018-09" db="EMBL/GenBank/DDBJ databases">
        <authorList>
            <person name="Le Fleche-Mateos A."/>
        </authorList>
    </citation>
    <scope>NUCLEOTIDE SEQUENCE [LARGE SCALE GENOMIC DNA]</scope>
    <source>
        <strain evidence="1 2">DSM 27399</strain>
    </source>
</reference>
<dbReference type="InterPro" id="IPR046350">
    <property type="entry name" value="Cystatin_sf"/>
</dbReference>
<organism evidence="1 2">
    <name type="scientific">Rahnella woolbedingensis</name>
    <dbReference type="NCBI Taxonomy" id="1510574"/>
    <lineage>
        <taxon>Bacteria</taxon>
        <taxon>Pseudomonadati</taxon>
        <taxon>Pseudomonadota</taxon>
        <taxon>Gammaproteobacteria</taxon>
        <taxon>Enterobacterales</taxon>
        <taxon>Yersiniaceae</taxon>
        <taxon>Rahnella</taxon>
    </lineage>
</organism>
<accession>A0A419N371</accession>
<proteinExistence type="predicted"/>
<protein>
    <submittedName>
        <fullName evidence="1">Uncharacterized protein</fullName>
    </submittedName>
</protein>
<sequence>MSNHELLVGGWTPYHSLTEKDSLVFKEALAGHVGVHYVPQAVSTQVVAGTNYRYKCAASIPPSDAVWEAVIDIFQPLKGKPYITGIIRI</sequence>
<evidence type="ECO:0000313" key="2">
    <source>
        <dbReference type="Proteomes" id="UP000284908"/>
    </source>
</evidence>
<dbReference type="RefSeq" id="WP_120134939.1">
    <property type="nucleotide sequence ID" value="NZ_RAHH01000037.1"/>
</dbReference>
<comment type="caution">
    <text evidence="1">The sequence shown here is derived from an EMBL/GenBank/DDBJ whole genome shotgun (WGS) entry which is preliminary data.</text>
</comment>
<dbReference type="AlphaFoldDB" id="A0A419N371"/>
<evidence type="ECO:0000313" key="1">
    <source>
        <dbReference type="EMBL" id="RJT36282.1"/>
    </source>
</evidence>
<dbReference type="Proteomes" id="UP000284908">
    <property type="component" value="Unassembled WGS sequence"/>
</dbReference>
<dbReference type="OrthoDB" id="2051973at2"/>